<evidence type="ECO:0000256" key="9">
    <source>
        <dbReference type="ARBA" id="ARBA00023224"/>
    </source>
</evidence>
<name>D6WBN8_TRICA</name>
<dbReference type="GO" id="GO:0007165">
    <property type="term" value="P:signal transduction"/>
    <property type="evidence" value="ECO:0007669"/>
    <property type="project" value="UniProtKB-KW"/>
</dbReference>
<feature type="transmembrane region" description="Helical" evidence="10">
    <location>
        <begin position="316"/>
        <end position="334"/>
    </location>
</feature>
<comment type="subcellular location">
    <subcellularLocation>
        <location evidence="1 10">Cell membrane</location>
        <topology evidence="1 10">Multi-pass membrane protein</topology>
    </subcellularLocation>
</comment>
<dbReference type="HOGENOM" id="CLU_059644_0_0_1"/>
<proteinExistence type="inferred from homology"/>
<evidence type="ECO:0000256" key="5">
    <source>
        <dbReference type="ARBA" id="ARBA00022725"/>
    </source>
</evidence>
<keyword evidence="2" id="KW-1003">Cell membrane</keyword>
<feature type="transmembrane region" description="Helical" evidence="10">
    <location>
        <begin position="89"/>
        <end position="114"/>
    </location>
</feature>
<dbReference type="GO" id="GO:0005549">
    <property type="term" value="F:odorant binding"/>
    <property type="evidence" value="ECO:0007669"/>
    <property type="project" value="InterPro"/>
</dbReference>
<comment type="similarity">
    <text evidence="10">Belongs to the insect chemoreceptor superfamily. Heteromeric odorant receptor channel (TC 1.A.69) family.</text>
</comment>
<dbReference type="GO" id="GO:0005886">
    <property type="term" value="C:plasma membrane"/>
    <property type="evidence" value="ECO:0000318"/>
    <property type="project" value="GO_Central"/>
</dbReference>
<keyword evidence="5 10" id="KW-0552">Olfaction</keyword>
<evidence type="ECO:0000256" key="3">
    <source>
        <dbReference type="ARBA" id="ARBA00022606"/>
    </source>
</evidence>
<dbReference type="Pfam" id="PF02949">
    <property type="entry name" value="7tm_6"/>
    <property type="match status" value="1"/>
</dbReference>
<evidence type="ECO:0000256" key="10">
    <source>
        <dbReference type="RuleBase" id="RU351113"/>
    </source>
</evidence>
<dbReference type="AlphaFoldDB" id="D6WBN8"/>
<protein>
    <recommendedName>
        <fullName evidence="10">Odorant receptor</fullName>
    </recommendedName>
</protein>
<evidence type="ECO:0000256" key="6">
    <source>
        <dbReference type="ARBA" id="ARBA00022989"/>
    </source>
</evidence>
<keyword evidence="4 10" id="KW-0812">Transmembrane</keyword>
<keyword evidence="7 10" id="KW-0472">Membrane</keyword>
<dbReference type="PANTHER" id="PTHR21137:SF35">
    <property type="entry name" value="ODORANT RECEPTOR 19A-RELATED"/>
    <property type="match status" value="1"/>
</dbReference>
<feature type="transmembrane region" description="Helical" evidence="10">
    <location>
        <begin position="62"/>
        <end position="83"/>
    </location>
</feature>
<feature type="transmembrane region" description="Helical" evidence="10">
    <location>
        <begin position="144"/>
        <end position="167"/>
    </location>
</feature>
<reference evidence="11 12" key="2">
    <citation type="journal article" date="2010" name="Nucleic Acids Res.">
        <title>BeetleBase in 2010: revisions to provide comprehensive genomic information for Tribolium castaneum.</title>
        <authorList>
            <person name="Kim H.S."/>
            <person name="Murphy T."/>
            <person name="Xia J."/>
            <person name="Caragea D."/>
            <person name="Park Y."/>
            <person name="Beeman R.W."/>
            <person name="Lorenzen M.D."/>
            <person name="Butcher S."/>
            <person name="Manak J.R."/>
            <person name="Brown S.J."/>
        </authorList>
    </citation>
    <scope>GENOME REANNOTATION</scope>
    <source>
        <strain evidence="11 12">Georgia GA2</strain>
    </source>
</reference>
<feature type="transmembrane region" description="Helical" evidence="10">
    <location>
        <begin position="198"/>
        <end position="220"/>
    </location>
</feature>
<sequence length="418" mass="49032">MCNLHDRYSQFGCFIVITFRQDSKVFFLTNMYSKLFGERGEFSMSVVYFVATGLFQIKLIRLMVYLLLIANTLGFLAILYQFILDAELVYIIQYGPIISGSTYALGSLYGIIFLRDAEEFQHGFQFWNEHEGSKETQNRIKQHINSLTVSVILNTALAFVTGTSLILPNKDEIHYHYFIKILMDLETVPRRLSQALYYLYKLNFVMMFPIMTINSYRVLYFSRKFKFQVMLLLEHIETLTKNYNVDDINLFYNTRYQDYIKQKLIFFIRRHSYIAQYVAKINNSIGPFVVLYAISATLLGVSVLLIVATGTIYYNTYQIILCGAIYLSTIFCAVDGTETVEMESVEIYNKLLGQPWYTWNNENKRIFVIFLMNCKKPLQITKFSDTFYVNYDWGIAVLKKVYSLGSVFFNLRRYIIDK</sequence>
<dbReference type="Proteomes" id="UP000007266">
    <property type="component" value="Linkage group 2"/>
</dbReference>
<dbReference type="InterPro" id="IPR004117">
    <property type="entry name" value="7tm6_olfct_rcpt"/>
</dbReference>
<evidence type="ECO:0000313" key="12">
    <source>
        <dbReference type="Proteomes" id="UP000007266"/>
    </source>
</evidence>
<gene>
    <name evidence="11" type="primary">Or325</name>
    <name evidence="11" type="synonym">GLEAN_04874</name>
    <name evidence="11" type="ORF">TcasGA2_TC004874</name>
</gene>
<keyword evidence="8 10" id="KW-0675">Receptor</keyword>
<keyword evidence="12" id="KW-1185">Reference proteome</keyword>
<dbReference type="PhylomeDB" id="D6WBN8"/>
<accession>D6WBN8</accession>
<keyword evidence="3 10" id="KW-0716">Sensory transduction</keyword>
<dbReference type="EMBL" id="KQ971311">
    <property type="protein sequence ID" value="EEZ99349.1"/>
    <property type="molecule type" value="Genomic_DNA"/>
</dbReference>
<keyword evidence="6 10" id="KW-1133">Transmembrane helix</keyword>
<feature type="transmembrane region" description="Helical" evidence="10">
    <location>
        <begin position="289"/>
        <end position="310"/>
    </location>
</feature>
<dbReference type="PANTHER" id="PTHR21137">
    <property type="entry name" value="ODORANT RECEPTOR"/>
    <property type="match status" value="1"/>
</dbReference>
<evidence type="ECO:0000256" key="4">
    <source>
        <dbReference type="ARBA" id="ARBA00022692"/>
    </source>
</evidence>
<reference evidence="11 12" key="1">
    <citation type="journal article" date="2008" name="Nature">
        <title>The genome of the model beetle and pest Tribolium castaneum.</title>
        <authorList>
            <consortium name="Tribolium Genome Sequencing Consortium"/>
            <person name="Richards S."/>
            <person name="Gibbs R.A."/>
            <person name="Weinstock G.M."/>
            <person name="Brown S.J."/>
            <person name="Denell R."/>
            <person name="Beeman R.W."/>
            <person name="Gibbs R."/>
            <person name="Beeman R.W."/>
            <person name="Brown S.J."/>
            <person name="Bucher G."/>
            <person name="Friedrich M."/>
            <person name="Grimmelikhuijzen C.J."/>
            <person name="Klingler M."/>
            <person name="Lorenzen M."/>
            <person name="Richards S."/>
            <person name="Roth S."/>
            <person name="Schroder R."/>
            <person name="Tautz D."/>
            <person name="Zdobnov E.M."/>
            <person name="Muzny D."/>
            <person name="Gibbs R.A."/>
            <person name="Weinstock G.M."/>
            <person name="Attaway T."/>
            <person name="Bell S."/>
            <person name="Buhay C.J."/>
            <person name="Chandrabose M.N."/>
            <person name="Chavez D."/>
            <person name="Clerk-Blankenburg K.P."/>
            <person name="Cree A."/>
            <person name="Dao M."/>
            <person name="Davis C."/>
            <person name="Chacko J."/>
            <person name="Dinh H."/>
            <person name="Dugan-Rocha S."/>
            <person name="Fowler G."/>
            <person name="Garner T.T."/>
            <person name="Garnes J."/>
            <person name="Gnirke A."/>
            <person name="Hawes A."/>
            <person name="Hernandez J."/>
            <person name="Hines S."/>
            <person name="Holder M."/>
            <person name="Hume J."/>
            <person name="Jhangiani S.N."/>
            <person name="Joshi V."/>
            <person name="Khan Z.M."/>
            <person name="Jackson L."/>
            <person name="Kovar C."/>
            <person name="Kowis A."/>
            <person name="Lee S."/>
            <person name="Lewis L.R."/>
            <person name="Margolis J."/>
            <person name="Morgan M."/>
            <person name="Nazareth L.V."/>
            <person name="Nguyen N."/>
            <person name="Okwuonu G."/>
            <person name="Parker D."/>
            <person name="Richards S."/>
            <person name="Ruiz S.J."/>
            <person name="Santibanez J."/>
            <person name="Savard J."/>
            <person name="Scherer S.E."/>
            <person name="Schneider B."/>
            <person name="Sodergren E."/>
            <person name="Tautz D."/>
            <person name="Vattahil S."/>
            <person name="Villasana D."/>
            <person name="White C.S."/>
            <person name="Wright R."/>
            <person name="Park Y."/>
            <person name="Beeman R.W."/>
            <person name="Lord J."/>
            <person name="Oppert B."/>
            <person name="Lorenzen M."/>
            <person name="Brown S."/>
            <person name="Wang L."/>
            <person name="Savard J."/>
            <person name="Tautz D."/>
            <person name="Richards S."/>
            <person name="Weinstock G."/>
            <person name="Gibbs R.A."/>
            <person name="Liu Y."/>
            <person name="Worley K."/>
            <person name="Weinstock G."/>
            <person name="Elsik C.G."/>
            <person name="Reese J.T."/>
            <person name="Elhaik E."/>
            <person name="Landan G."/>
            <person name="Graur D."/>
            <person name="Arensburger P."/>
            <person name="Atkinson P."/>
            <person name="Beeman R.W."/>
            <person name="Beidler J."/>
            <person name="Brown S.J."/>
            <person name="Demuth J.P."/>
            <person name="Drury D.W."/>
            <person name="Du Y.Z."/>
            <person name="Fujiwara H."/>
            <person name="Lorenzen M."/>
            <person name="Maselli V."/>
            <person name="Osanai M."/>
            <person name="Park Y."/>
            <person name="Robertson H.M."/>
            <person name="Tu Z."/>
            <person name="Wang J.J."/>
            <person name="Wang S."/>
            <person name="Richards S."/>
            <person name="Song H."/>
            <person name="Zhang L."/>
            <person name="Sodergren E."/>
            <person name="Werner D."/>
            <person name="Stanke M."/>
            <person name="Morgenstern B."/>
            <person name="Solovyev V."/>
            <person name="Kosarev P."/>
            <person name="Brown G."/>
            <person name="Chen H.C."/>
            <person name="Ermolaeva O."/>
            <person name="Hlavina W."/>
            <person name="Kapustin Y."/>
            <person name="Kiryutin B."/>
            <person name="Kitts P."/>
            <person name="Maglott D."/>
            <person name="Pruitt K."/>
            <person name="Sapojnikov V."/>
            <person name="Souvorov A."/>
            <person name="Mackey A.J."/>
            <person name="Waterhouse R.M."/>
            <person name="Wyder S."/>
            <person name="Zdobnov E.M."/>
            <person name="Zdobnov E.M."/>
            <person name="Wyder S."/>
            <person name="Kriventseva E.V."/>
            <person name="Kadowaki T."/>
            <person name="Bork P."/>
            <person name="Aranda M."/>
            <person name="Bao R."/>
            <person name="Beermann A."/>
            <person name="Berns N."/>
            <person name="Bolognesi R."/>
            <person name="Bonneton F."/>
            <person name="Bopp D."/>
            <person name="Brown S.J."/>
            <person name="Bucher G."/>
            <person name="Butts T."/>
            <person name="Chaumot A."/>
            <person name="Denell R.E."/>
            <person name="Ferrier D.E."/>
            <person name="Friedrich M."/>
            <person name="Gordon C.M."/>
            <person name="Jindra M."/>
            <person name="Klingler M."/>
            <person name="Lan Q."/>
            <person name="Lattorff H.M."/>
            <person name="Laudet V."/>
            <person name="von Levetsow C."/>
            <person name="Liu Z."/>
            <person name="Lutz R."/>
            <person name="Lynch J.A."/>
            <person name="da Fonseca R.N."/>
            <person name="Posnien N."/>
            <person name="Reuter R."/>
            <person name="Roth S."/>
            <person name="Savard J."/>
            <person name="Schinko J.B."/>
            <person name="Schmitt C."/>
            <person name="Schoppmeier M."/>
            <person name="Schroder R."/>
            <person name="Shippy T.D."/>
            <person name="Simonnet F."/>
            <person name="Marques-Souza H."/>
            <person name="Tautz D."/>
            <person name="Tomoyasu Y."/>
            <person name="Trauner J."/>
            <person name="Van der Zee M."/>
            <person name="Vervoort M."/>
            <person name="Wittkopp N."/>
            <person name="Wimmer E.A."/>
            <person name="Yang X."/>
            <person name="Jones A.K."/>
            <person name="Sattelle D.B."/>
            <person name="Ebert P.R."/>
            <person name="Nelson D."/>
            <person name="Scott J.G."/>
            <person name="Beeman R.W."/>
            <person name="Muthukrishnan S."/>
            <person name="Kramer K.J."/>
            <person name="Arakane Y."/>
            <person name="Beeman R.W."/>
            <person name="Zhu Q."/>
            <person name="Hogenkamp D."/>
            <person name="Dixit R."/>
            <person name="Oppert B."/>
            <person name="Jiang H."/>
            <person name="Zou Z."/>
            <person name="Marshall J."/>
            <person name="Elpidina E."/>
            <person name="Vinokurov K."/>
            <person name="Oppert C."/>
            <person name="Zou Z."/>
            <person name="Evans J."/>
            <person name="Lu Z."/>
            <person name="Zhao P."/>
            <person name="Sumathipala N."/>
            <person name="Altincicek B."/>
            <person name="Vilcinskas A."/>
            <person name="Williams M."/>
            <person name="Hultmark D."/>
            <person name="Hetru C."/>
            <person name="Jiang H."/>
            <person name="Grimmelikhuijzen C.J."/>
            <person name="Hauser F."/>
            <person name="Cazzamali G."/>
            <person name="Williamson M."/>
            <person name="Park Y."/>
            <person name="Li B."/>
            <person name="Tanaka Y."/>
            <person name="Predel R."/>
            <person name="Neupert S."/>
            <person name="Schachtner J."/>
            <person name="Verleyen P."/>
            <person name="Raible F."/>
            <person name="Bork P."/>
            <person name="Friedrich M."/>
            <person name="Walden K.K."/>
            <person name="Robertson H.M."/>
            <person name="Angeli S."/>
            <person name="Foret S."/>
            <person name="Bucher G."/>
            <person name="Schuetz S."/>
            <person name="Maleszka R."/>
            <person name="Wimmer E.A."/>
            <person name="Beeman R.W."/>
            <person name="Lorenzen M."/>
            <person name="Tomoyasu Y."/>
            <person name="Miller S.C."/>
            <person name="Grossmann D."/>
            <person name="Bucher G."/>
        </authorList>
    </citation>
    <scope>NUCLEOTIDE SEQUENCE [LARGE SCALE GENOMIC DNA]</scope>
    <source>
        <strain evidence="11 12">Georgia GA2</strain>
    </source>
</reference>
<evidence type="ECO:0000256" key="7">
    <source>
        <dbReference type="ARBA" id="ARBA00023136"/>
    </source>
</evidence>
<evidence type="ECO:0000256" key="2">
    <source>
        <dbReference type="ARBA" id="ARBA00022475"/>
    </source>
</evidence>
<evidence type="ECO:0000256" key="1">
    <source>
        <dbReference type="ARBA" id="ARBA00004651"/>
    </source>
</evidence>
<dbReference type="GO" id="GO:0004984">
    <property type="term" value="F:olfactory receptor activity"/>
    <property type="evidence" value="ECO:0000318"/>
    <property type="project" value="GO_Central"/>
</dbReference>
<evidence type="ECO:0000256" key="8">
    <source>
        <dbReference type="ARBA" id="ARBA00023170"/>
    </source>
</evidence>
<evidence type="ECO:0000313" key="11">
    <source>
        <dbReference type="EMBL" id="EEZ99349.1"/>
    </source>
</evidence>
<keyword evidence="9 10" id="KW-0807">Transducer</keyword>
<dbReference type="GO" id="GO:0050911">
    <property type="term" value="P:detection of chemical stimulus involved in sensory perception of smell"/>
    <property type="evidence" value="ECO:0000318"/>
    <property type="project" value="GO_Central"/>
</dbReference>
<organism evidence="11 12">
    <name type="scientific">Tribolium castaneum</name>
    <name type="common">Red flour beetle</name>
    <dbReference type="NCBI Taxonomy" id="7070"/>
    <lineage>
        <taxon>Eukaryota</taxon>
        <taxon>Metazoa</taxon>
        <taxon>Ecdysozoa</taxon>
        <taxon>Arthropoda</taxon>
        <taxon>Hexapoda</taxon>
        <taxon>Insecta</taxon>
        <taxon>Pterygota</taxon>
        <taxon>Neoptera</taxon>
        <taxon>Endopterygota</taxon>
        <taxon>Coleoptera</taxon>
        <taxon>Polyphaga</taxon>
        <taxon>Cucujiformia</taxon>
        <taxon>Tenebrionidae</taxon>
        <taxon>Tenebrionidae incertae sedis</taxon>
        <taxon>Tribolium</taxon>
    </lineage>
</organism>
<comment type="caution">
    <text evidence="10">Lacks conserved residue(s) required for the propagation of feature annotation.</text>
</comment>